<dbReference type="GO" id="GO:0005737">
    <property type="term" value="C:cytoplasm"/>
    <property type="evidence" value="ECO:0007669"/>
    <property type="project" value="UniProtKB-SubCell"/>
</dbReference>
<accession>A0A1Q8VQ73</accession>
<dbReference type="RefSeq" id="WP_075417520.1">
    <property type="nucleotide sequence ID" value="NZ_MSKL01000008.1"/>
</dbReference>
<dbReference type="InterPro" id="IPR004568">
    <property type="entry name" value="Ppantetheine-prot_Trfase_dom"/>
</dbReference>
<evidence type="ECO:0000259" key="9">
    <source>
        <dbReference type="Pfam" id="PF01648"/>
    </source>
</evidence>
<gene>
    <name evidence="8" type="primary">acpS</name>
    <name evidence="10" type="ORF">BKH28_03565</name>
</gene>
<keyword evidence="2 8" id="KW-0808">Transferase</keyword>
<dbReference type="GO" id="GO:0006633">
    <property type="term" value="P:fatty acid biosynthetic process"/>
    <property type="evidence" value="ECO:0007669"/>
    <property type="project" value="UniProtKB-UniRule"/>
</dbReference>
<keyword evidence="7 8" id="KW-0275">Fatty acid biosynthesis</keyword>
<keyword evidence="5 8" id="KW-0460">Magnesium</keyword>
<dbReference type="InterPro" id="IPR008278">
    <property type="entry name" value="4-PPantetheinyl_Trfase_dom"/>
</dbReference>
<dbReference type="Proteomes" id="UP000186394">
    <property type="component" value="Unassembled WGS sequence"/>
</dbReference>
<evidence type="ECO:0000256" key="3">
    <source>
        <dbReference type="ARBA" id="ARBA00022723"/>
    </source>
</evidence>
<evidence type="ECO:0000256" key="8">
    <source>
        <dbReference type="HAMAP-Rule" id="MF_00101"/>
    </source>
</evidence>
<evidence type="ECO:0000256" key="1">
    <source>
        <dbReference type="ARBA" id="ARBA00022516"/>
    </source>
</evidence>
<keyword evidence="6 8" id="KW-0443">Lipid metabolism</keyword>
<keyword evidence="8" id="KW-0963">Cytoplasm</keyword>
<evidence type="ECO:0000313" key="11">
    <source>
        <dbReference type="Proteomes" id="UP000186394"/>
    </source>
</evidence>
<feature type="binding site" evidence="8">
    <location>
        <position position="24"/>
    </location>
    <ligand>
        <name>Mg(2+)</name>
        <dbReference type="ChEBI" id="CHEBI:18420"/>
    </ligand>
</feature>
<dbReference type="InterPro" id="IPR037143">
    <property type="entry name" value="4-PPantetheinyl_Trfase_dom_sf"/>
</dbReference>
<dbReference type="NCBIfam" id="NF000831">
    <property type="entry name" value="PRK00070.3-1"/>
    <property type="match status" value="1"/>
</dbReference>
<dbReference type="Pfam" id="PF01648">
    <property type="entry name" value="ACPS"/>
    <property type="match status" value="1"/>
</dbReference>
<keyword evidence="3 8" id="KW-0479">Metal-binding</keyword>
<comment type="similarity">
    <text evidence="8">Belongs to the P-Pant transferase superfamily. AcpS family.</text>
</comment>
<sequence>MTEPQFPDVPKTFPGSTVLTVGTDLVHVPGFSTQLDQPGTVFAQRVFTARELREAQRRSQERGSIPAQHLAARWAAKESFIKAWSQAHVLCAKSRGTSTSPVILAEDVDWREIEVVTDRWGRPSLRLSGTVAHAVERSLGEEVLTPGCWPVSLSHDGDYAMAIVLHVR</sequence>
<dbReference type="HAMAP" id="MF_00101">
    <property type="entry name" value="AcpS"/>
    <property type="match status" value="1"/>
</dbReference>
<comment type="subcellular location">
    <subcellularLocation>
        <location evidence="8">Cytoplasm</location>
    </subcellularLocation>
</comment>
<dbReference type="GO" id="GO:0000287">
    <property type="term" value="F:magnesium ion binding"/>
    <property type="evidence" value="ECO:0007669"/>
    <property type="project" value="UniProtKB-UniRule"/>
</dbReference>
<dbReference type="GO" id="GO:0008897">
    <property type="term" value="F:holo-[acyl-carrier-protein] synthase activity"/>
    <property type="evidence" value="ECO:0007669"/>
    <property type="project" value="UniProtKB-UniRule"/>
</dbReference>
<organism evidence="10 11">
    <name type="scientific">Actinomyces oris</name>
    <dbReference type="NCBI Taxonomy" id="544580"/>
    <lineage>
        <taxon>Bacteria</taxon>
        <taxon>Bacillati</taxon>
        <taxon>Actinomycetota</taxon>
        <taxon>Actinomycetes</taxon>
        <taxon>Actinomycetales</taxon>
        <taxon>Actinomycetaceae</taxon>
        <taxon>Actinomyces</taxon>
    </lineage>
</organism>
<dbReference type="Gene3D" id="3.90.470.20">
    <property type="entry name" value="4'-phosphopantetheinyl transferase domain"/>
    <property type="match status" value="1"/>
</dbReference>
<dbReference type="EMBL" id="MSKL01000008">
    <property type="protein sequence ID" value="OLO50237.1"/>
    <property type="molecule type" value="Genomic_DNA"/>
</dbReference>
<evidence type="ECO:0000256" key="2">
    <source>
        <dbReference type="ARBA" id="ARBA00022679"/>
    </source>
</evidence>
<proteinExistence type="inferred from homology"/>
<reference evidence="10 11" key="1">
    <citation type="submission" date="2016-12" db="EMBL/GenBank/DDBJ databases">
        <title>Genomic comparison of strains in the 'Actinomyces naeslundii' group.</title>
        <authorList>
            <person name="Mughal S.R."/>
            <person name="Do T."/>
            <person name="Gilbert S.C."/>
            <person name="Witherden E.A."/>
            <person name="Didelot X."/>
            <person name="Beighton D."/>
        </authorList>
    </citation>
    <scope>NUCLEOTIDE SEQUENCE [LARGE SCALE GENOMIC DNA]</scope>
    <source>
        <strain evidence="10 11">P6N</strain>
    </source>
</reference>
<keyword evidence="4 8" id="KW-0276">Fatty acid metabolism</keyword>
<dbReference type="SUPFAM" id="SSF56214">
    <property type="entry name" value="4'-phosphopantetheinyl transferase"/>
    <property type="match status" value="1"/>
</dbReference>
<evidence type="ECO:0000256" key="5">
    <source>
        <dbReference type="ARBA" id="ARBA00022842"/>
    </source>
</evidence>
<dbReference type="InterPro" id="IPR002582">
    <property type="entry name" value="ACPS"/>
</dbReference>
<evidence type="ECO:0000256" key="7">
    <source>
        <dbReference type="ARBA" id="ARBA00023160"/>
    </source>
</evidence>
<dbReference type="OrthoDB" id="517356at2"/>
<dbReference type="NCBIfam" id="TIGR00556">
    <property type="entry name" value="pantethn_trn"/>
    <property type="match status" value="1"/>
</dbReference>
<comment type="function">
    <text evidence="8">Transfers the 4'-phosphopantetheine moiety from coenzyme A to a Ser of acyl-carrier-protein.</text>
</comment>
<name>A0A1Q8VQ73_9ACTO</name>
<feature type="domain" description="4'-phosphopantetheinyl transferase" evidence="9">
    <location>
        <begin position="21"/>
        <end position="162"/>
    </location>
</feature>
<dbReference type="AlphaFoldDB" id="A0A1Q8VQ73"/>
<protein>
    <recommendedName>
        <fullName evidence="8">Holo-[acyl-carrier-protein] synthase</fullName>
        <shortName evidence="8">Holo-ACP synthase</shortName>
        <ecNumber evidence="8">2.7.8.7</ecNumber>
    </recommendedName>
    <alternativeName>
        <fullName evidence="8">4'-phosphopantetheinyl transferase AcpS</fullName>
    </alternativeName>
</protein>
<comment type="caution">
    <text evidence="10">The sequence shown here is derived from an EMBL/GenBank/DDBJ whole genome shotgun (WGS) entry which is preliminary data.</text>
</comment>
<feature type="binding site" evidence="8">
    <location>
        <position position="78"/>
    </location>
    <ligand>
        <name>Mg(2+)</name>
        <dbReference type="ChEBI" id="CHEBI:18420"/>
    </ligand>
</feature>
<evidence type="ECO:0000256" key="4">
    <source>
        <dbReference type="ARBA" id="ARBA00022832"/>
    </source>
</evidence>
<evidence type="ECO:0000256" key="6">
    <source>
        <dbReference type="ARBA" id="ARBA00023098"/>
    </source>
</evidence>
<keyword evidence="1 8" id="KW-0444">Lipid biosynthesis</keyword>
<comment type="catalytic activity">
    <reaction evidence="8">
        <text>apo-[ACP] + CoA = holo-[ACP] + adenosine 3',5'-bisphosphate + H(+)</text>
        <dbReference type="Rhea" id="RHEA:12068"/>
        <dbReference type="Rhea" id="RHEA-COMP:9685"/>
        <dbReference type="Rhea" id="RHEA-COMP:9690"/>
        <dbReference type="ChEBI" id="CHEBI:15378"/>
        <dbReference type="ChEBI" id="CHEBI:29999"/>
        <dbReference type="ChEBI" id="CHEBI:57287"/>
        <dbReference type="ChEBI" id="CHEBI:58343"/>
        <dbReference type="ChEBI" id="CHEBI:64479"/>
        <dbReference type="EC" id="2.7.8.7"/>
    </reaction>
</comment>
<dbReference type="EC" id="2.7.8.7" evidence="8"/>
<evidence type="ECO:0000313" key="10">
    <source>
        <dbReference type="EMBL" id="OLO50237.1"/>
    </source>
</evidence>
<comment type="cofactor">
    <cofactor evidence="8">
        <name>Mg(2+)</name>
        <dbReference type="ChEBI" id="CHEBI:18420"/>
    </cofactor>
</comment>